<feature type="transmembrane region" description="Helical" evidence="7">
    <location>
        <begin position="89"/>
        <end position="108"/>
    </location>
</feature>
<organism evidence="9 10">
    <name type="scientific">Canariomyces notabilis</name>
    <dbReference type="NCBI Taxonomy" id="2074819"/>
    <lineage>
        <taxon>Eukaryota</taxon>
        <taxon>Fungi</taxon>
        <taxon>Dikarya</taxon>
        <taxon>Ascomycota</taxon>
        <taxon>Pezizomycotina</taxon>
        <taxon>Sordariomycetes</taxon>
        <taxon>Sordariomycetidae</taxon>
        <taxon>Sordariales</taxon>
        <taxon>Chaetomiaceae</taxon>
        <taxon>Canariomyces</taxon>
    </lineage>
</organism>
<feature type="transmembrane region" description="Helical" evidence="7">
    <location>
        <begin position="128"/>
        <end position="149"/>
    </location>
</feature>
<comment type="subcellular location">
    <subcellularLocation>
        <location evidence="1">Endomembrane system</location>
        <topology evidence="1">Multi-pass membrane protein</topology>
    </subcellularLocation>
</comment>
<name>A0AAN6YWG4_9PEZI</name>
<dbReference type="GO" id="GO:0006874">
    <property type="term" value="P:intracellular calcium ion homeostasis"/>
    <property type="evidence" value="ECO:0007669"/>
    <property type="project" value="TreeGrafter"/>
</dbReference>
<proteinExistence type="predicted"/>
<keyword evidence="6 7" id="KW-0472">Membrane</keyword>
<dbReference type="PANTHER" id="PTHR31503">
    <property type="entry name" value="VACUOLAR CALCIUM ION TRANSPORTER"/>
    <property type="match status" value="1"/>
</dbReference>
<comment type="caution">
    <text evidence="9">The sequence shown here is derived from an EMBL/GenBank/DDBJ whole genome shotgun (WGS) entry which is preliminary data.</text>
</comment>
<keyword evidence="5" id="KW-0406">Ion transport</keyword>
<evidence type="ECO:0000313" key="9">
    <source>
        <dbReference type="EMBL" id="KAK4116616.1"/>
    </source>
</evidence>
<dbReference type="AlphaFoldDB" id="A0AAN6YWG4"/>
<dbReference type="GO" id="GO:0015369">
    <property type="term" value="F:calcium:proton antiporter activity"/>
    <property type="evidence" value="ECO:0007669"/>
    <property type="project" value="TreeGrafter"/>
</dbReference>
<keyword evidence="10" id="KW-1185">Reference proteome</keyword>
<feature type="transmembrane region" description="Helical" evidence="7">
    <location>
        <begin position="193"/>
        <end position="210"/>
    </location>
</feature>
<protein>
    <recommendedName>
        <fullName evidence="8">Sodium/calcium exchanger membrane region domain-containing protein</fullName>
    </recommendedName>
</protein>
<evidence type="ECO:0000256" key="7">
    <source>
        <dbReference type="SAM" id="Phobius"/>
    </source>
</evidence>
<sequence length="240" mass="26277">MCWVATTTCVTLMVTAWSNILLIPTASSILSNASAGTIAMQSRGSSIMLILLYCGWLVFQLKTHKKLFEPEGVQYAHQRDQEQRPKKGALWLLVVSFAVTSAIIGVHTTFAVDNIDAVIESTSIPKSFIGFVMLPILNNDLTAISYAILNNMDFAVHSSIGRSLQITLLFTEGLVLIAWPLGIVDMNLLFDTYQVFVLFLSTLTVSYMAGTGGRTNWYKGAVLVTTYVIVALGSWTPEIA</sequence>
<evidence type="ECO:0000256" key="4">
    <source>
        <dbReference type="ARBA" id="ARBA00022989"/>
    </source>
</evidence>
<dbReference type="InterPro" id="IPR004837">
    <property type="entry name" value="NaCa_Exmemb"/>
</dbReference>
<reference evidence="9" key="2">
    <citation type="submission" date="2023-05" db="EMBL/GenBank/DDBJ databases">
        <authorList>
            <consortium name="Lawrence Berkeley National Laboratory"/>
            <person name="Steindorff A."/>
            <person name="Hensen N."/>
            <person name="Bonometti L."/>
            <person name="Westerberg I."/>
            <person name="Brannstrom I.O."/>
            <person name="Guillou S."/>
            <person name="Cros-Aarteil S."/>
            <person name="Calhoun S."/>
            <person name="Haridas S."/>
            <person name="Kuo A."/>
            <person name="Mondo S."/>
            <person name="Pangilinan J."/>
            <person name="Riley R."/>
            <person name="Labutti K."/>
            <person name="Andreopoulos B."/>
            <person name="Lipzen A."/>
            <person name="Chen C."/>
            <person name="Yanf M."/>
            <person name="Daum C."/>
            <person name="Ng V."/>
            <person name="Clum A."/>
            <person name="Ohm R."/>
            <person name="Martin F."/>
            <person name="Silar P."/>
            <person name="Natvig D."/>
            <person name="Lalanne C."/>
            <person name="Gautier V."/>
            <person name="Ament-Velasquez S.L."/>
            <person name="Kruys A."/>
            <person name="Hutchinson M.I."/>
            <person name="Powell A.J."/>
            <person name="Barry K."/>
            <person name="Miller A.N."/>
            <person name="Grigoriev I.V."/>
            <person name="Debuchy R."/>
            <person name="Gladieux P."/>
            <person name="Thoren M.H."/>
            <person name="Johannesson H."/>
        </authorList>
    </citation>
    <scope>NUCLEOTIDE SEQUENCE</scope>
    <source>
        <strain evidence="9">CBS 508.74</strain>
    </source>
</reference>
<evidence type="ECO:0000313" key="10">
    <source>
        <dbReference type="Proteomes" id="UP001302812"/>
    </source>
</evidence>
<dbReference type="PANTHER" id="PTHR31503:SF22">
    <property type="entry name" value="VACUOLAR CALCIUM ION TRANSPORTER"/>
    <property type="match status" value="1"/>
</dbReference>
<gene>
    <name evidence="9" type="ORF">N656DRAFT_260882</name>
</gene>
<dbReference type="GeneID" id="89933162"/>
<evidence type="ECO:0000256" key="2">
    <source>
        <dbReference type="ARBA" id="ARBA00022448"/>
    </source>
</evidence>
<evidence type="ECO:0000256" key="1">
    <source>
        <dbReference type="ARBA" id="ARBA00004127"/>
    </source>
</evidence>
<feature type="transmembrane region" description="Helical" evidence="7">
    <location>
        <begin position="161"/>
        <end position="181"/>
    </location>
</feature>
<dbReference type="Proteomes" id="UP001302812">
    <property type="component" value="Unassembled WGS sequence"/>
</dbReference>
<dbReference type="InterPro" id="IPR004713">
    <property type="entry name" value="CaH_exchang"/>
</dbReference>
<evidence type="ECO:0000259" key="8">
    <source>
        <dbReference type="Pfam" id="PF01699"/>
    </source>
</evidence>
<evidence type="ECO:0000256" key="6">
    <source>
        <dbReference type="ARBA" id="ARBA00023136"/>
    </source>
</evidence>
<dbReference type="GO" id="GO:0000329">
    <property type="term" value="C:fungal-type vacuole membrane"/>
    <property type="evidence" value="ECO:0007669"/>
    <property type="project" value="TreeGrafter"/>
</dbReference>
<keyword evidence="4 7" id="KW-1133">Transmembrane helix</keyword>
<dbReference type="RefSeq" id="XP_064674186.1">
    <property type="nucleotide sequence ID" value="XM_064809039.1"/>
</dbReference>
<feature type="transmembrane region" description="Helical" evidence="7">
    <location>
        <begin position="40"/>
        <end position="59"/>
    </location>
</feature>
<dbReference type="Pfam" id="PF01699">
    <property type="entry name" value="Na_Ca_ex"/>
    <property type="match status" value="1"/>
</dbReference>
<reference evidence="9" key="1">
    <citation type="journal article" date="2023" name="Mol. Phylogenet. Evol.">
        <title>Genome-scale phylogeny and comparative genomics of the fungal order Sordariales.</title>
        <authorList>
            <person name="Hensen N."/>
            <person name="Bonometti L."/>
            <person name="Westerberg I."/>
            <person name="Brannstrom I.O."/>
            <person name="Guillou S."/>
            <person name="Cros-Aarteil S."/>
            <person name="Calhoun S."/>
            <person name="Haridas S."/>
            <person name="Kuo A."/>
            <person name="Mondo S."/>
            <person name="Pangilinan J."/>
            <person name="Riley R."/>
            <person name="LaButti K."/>
            <person name="Andreopoulos B."/>
            <person name="Lipzen A."/>
            <person name="Chen C."/>
            <person name="Yan M."/>
            <person name="Daum C."/>
            <person name="Ng V."/>
            <person name="Clum A."/>
            <person name="Steindorff A."/>
            <person name="Ohm R.A."/>
            <person name="Martin F."/>
            <person name="Silar P."/>
            <person name="Natvig D.O."/>
            <person name="Lalanne C."/>
            <person name="Gautier V."/>
            <person name="Ament-Velasquez S.L."/>
            <person name="Kruys A."/>
            <person name="Hutchinson M.I."/>
            <person name="Powell A.J."/>
            <person name="Barry K."/>
            <person name="Miller A.N."/>
            <person name="Grigoriev I.V."/>
            <person name="Debuchy R."/>
            <person name="Gladieux P."/>
            <person name="Hiltunen Thoren M."/>
            <person name="Johannesson H."/>
        </authorList>
    </citation>
    <scope>NUCLEOTIDE SEQUENCE</scope>
    <source>
        <strain evidence="9">CBS 508.74</strain>
    </source>
</reference>
<evidence type="ECO:0000256" key="5">
    <source>
        <dbReference type="ARBA" id="ARBA00023065"/>
    </source>
</evidence>
<feature type="domain" description="Sodium/calcium exchanger membrane region" evidence="8">
    <location>
        <begin position="93"/>
        <end position="234"/>
    </location>
</feature>
<evidence type="ECO:0000256" key="3">
    <source>
        <dbReference type="ARBA" id="ARBA00022692"/>
    </source>
</evidence>
<dbReference type="GO" id="GO:0012505">
    <property type="term" value="C:endomembrane system"/>
    <property type="evidence" value="ECO:0007669"/>
    <property type="project" value="UniProtKB-SubCell"/>
</dbReference>
<keyword evidence="2" id="KW-0813">Transport</keyword>
<feature type="transmembrane region" description="Helical" evidence="7">
    <location>
        <begin position="217"/>
        <end position="235"/>
    </location>
</feature>
<keyword evidence="3 7" id="KW-0812">Transmembrane</keyword>
<accession>A0AAN6YWG4</accession>
<dbReference type="EMBL" id="MU853333">
    <property type="protein sequence ID" value="KAK4116616.1"/>
    <property type="molecule type" value="Genomic_DNA"/>
</dbReference>